<comment type="caution">
    <text evidence="3">The sequence shown here is derived from an EMBL/GenBank/DDBJ whole genome shotgun (WGS) entry which is preliminary data.</text>
</comment>
<evidence type="ECO:0000313" key="4">
    <source>
        <dbReference type="Proteomes" id="UP001296967"/>
    </source>
</evidence>
<evidence type="ECO:0000313" key="3">
    <source>
        <dbReference type="EMBL" id="MBK5932059.1"/>
    </source>
</evidence>
<dbReference type="EMBL" id="NHSF01000074">
    <property type="protein sequence ID" value="MBK5932059.1"/>
    <property type="molecule type" value="Genomic_DNA"/>
</dbReference>
<dbReference type="PANTHER" id="PTHR33608">
    <property type="entry name" value="BLL2464 PROTEIN"/>
    <property type="match status" value="1"/>
</dbReference>
<feature type="region of interest" description="Disordered" evidence="1">
    <location>
        <begin position="179"/>
        <end position="219"/>
    </location>
</feature>
<dbReference type="InterPro" id="IPR002881">
    <property type="entry name" value="DUF58"/>
</dbReference>
<dbReference type="RefSeq" id="WP_201246898.1">
    <property type="nucleotide sequence ID" value="NZ_NHSF01000074.1"/>
</dbReference>
<evidence type="ECO:0000256" key="1">
    <source>
        <dbReference type="SAM" id="MobiDB-lite"/>
    </source>
</evidence>
<dbReference type="Proteomes" id="UP001296967">
    <property type="component" value="Unassembled WGS sequence"/>
</dbReference>
<accession>A0AAJ0UIE4</accession>
<reference evidence="3" key="2">
    <citation type="journal article" date="2020" name="Microorganisms">
        <title>Osmotic Adaptation and Compatible Solute Biosynthesis of Phototrophic Bacteria as Revealed from Genome Analyses.</title>
        <authorList>
            <person name="Imhoff J.F."/>
            <person name="Rahn T."/>
            <person name="Kunzel S."/>
            <person name="Keller A."/>
            <person name="Neulinger S.C."/>
        </authorList>
    </citation>
    <scope>NUCLEOTIDE SEQUENCE</scope>
    <source>
        <strain evidence="3">DSM 4395</strain>
    </source>
</reference>
<sequence>MSLSADERLYRVDADELVALRASGERLRPARTRSARSALAGAHRSRFHGRGMDYRESRHYQPGDDIRNMDWRITARSGHAHVKVFDEERERPVVVLVDFSASLFFASQGVFKSVQAARLAALIGWSAIGHGDRIGALLFTDAAQGSQHQELSPASGRRGQMRLIRALVQAGAPDMALRKQGADRDPLGGEPLFPSAERTAARAGSLTAQTTSKQVDKDSNSGLSAALMRLRRVARPGSLVFLLSDFYSADAESKRHLSRLAQHNDLNAIQLLDPLELAPPPPGRYGISDGRRRAVLDTRSGGERERYAQRLAQHHQRVRELTLENGIGLLPCLTTDDPVERLSELLASRGGKGRGGVSGDQIAAARRPLGGA</sequence>
<evidence type="ECO:0000259" key="2">
    <source>
        <dbReference type="Pfam" id="PF01882"/>
    </source>
</evidence>
<dbReference type="PANTHER" id="PTHR33608:SF12">
    <property type="entry name" value="DUF58 DOMAIN-CONTAINING PROTEIN"/>
    <property type="match status" value="1"/>
</dbReference>
<dbReference type="AlphaFoldDB" id="A0AAJ0UIE4"/>
<protein>
    <recommendedName>
        <fullName evidence="2">DUF58 domain-containing protein</fullName>
    </recommendedName>
</protein>
<gene>
    <name evidence="3" type="ORF">CCR82_16345</name>
</gene>
<feature type="region of interest" description="Disordered" evidence="1">
    <location>
        <begin position="349"/>
        <end position="372"/>
    </location>
</feature>
<reference evidence="3" key="1">
    <citation type="submission" date="2017-05" db="EMBL/GenBank/DDBJ databases">
        <authorList>
            <person name="Imhoff J.F."/>
            <person name="Rahn T."/>
            <person name="Kuenzel S."/>
            <person name="Neulinger S.C."/>
        </authorList>
    </citation>
    <scope>NUCLEOTIDE SEQUENCE</scope>
    <source>
        <strain evidence="3">DSM 4395</strain>
    </source>
</reference>
<feature type="domain" description="DUF58" evidence="2">
    <location>
        <begin position="56"/>
        <end position="316"/>
    </location>
</feature>
<name>A0AAJ0UIE4_HALSE</name>
<proteinExistence type="predicted"/>
<organism evidence="3 4">
    <name type="scientific">Halochromatium salexigens</name>
    <name type="common">Chromatium salexigens</name>
    <dbReference type="NCBI Taxonomy" id="49447"/>
    <lineage>
        <taxon>Bacteria</taxon>
        <taxon>Pseudomonadati</taxon>
        <taxon>Pseudomonadota</taxon>
        <taxon>Gammaproteobacteria</taxon>
        <taxon>Chromatiales</taxon>
        <taxon>Chromatiaceae</taxon>
        <taxon>Halochromatium</taxon>
    </lineage>
</organism>
<dbReference type="Pfam" id="PF01882">
    <property type="entry name" value="DUF58"/>
    <property type="match status" value="1"/>
</dbReference>
<keyword evidence="4" id="KW-1185">Reference proteome</keyword>